<sequence length="365" mass="39498">MATSGDRAAAREERMAEHGAKLESAVEDLVTGEDWIRAIRFAANFRSRSFGNTLLIYVQHHQAYLEGRVPEPMPTFVAGYKQWRKLGRSVDRGQSGYAILAPVTRRFATTDPTDPRSWRRLDRGEKARPGEVVRSKLVGLKPAYVWDLSQTSGRPIPEQPAPQLLRGQAPEGLWDGLAAQVEAAGFTLSRVPNAAAIRGVHGVTNVQNKTVKIRADVDDAAAVKTLAHELAHVVLHAKPDGMINVMHRGIAEVEAESVAMMIGASYGMDTSDYSVPYVSTWSNTVADAEPLQVVRATGERVRRTALAILDQLPEPPVGDGLPPGLDSPAPSTTARNGETPASRVQRPTGVPEPDGLQPRVPPAAR</sequence>
<dbReference type="Pfam" id="PF08401">
    <property type="entry name" value="ArdcN"/>
    <property type="match status" value="1"/>
</dbReference>
<feature type="region of interest" description="Disordered" evidence="1">
    <location>
        <begin position="311"/>
        <end position="365"/>
    </location>
</feature>
<evidence type="ECO:0000256" key="1">
    <source>
        <dbReference type="SAM" id="MobiDB-lite"/>
    </source>
</evidence>
<evidence type="ECO:0000259" key="2">
    <source>
        <dbReference type="Pfam" id="PF08401"/>
    </source>
</evidence>
<dbReference type="InterPro" id="IPR013610">
    <property type="entry name" value="ArdC_N"/>
</dbReference>
<protein>
    <recommendedName>
        <fullName evidence="2">N-terminal domain-containing protein</fullName>
    </recommendedName>
</protein>
<organism evidence="3 4">
    <name type="scientific">Jiangella alba</name>
    <dbReference type="NCBI Taxonomy" id="561176"/>
    <lineage>
        <taxon>Bacteria</taxon>
        <taxon>Bacillati</taxon>
        <taxon>Actinomycetota</taxon>
        <taxon>Actinomycetes</taxon>
        <taxon>Jiangellales</taxon>
        <taxon>Jiangellaceae</taxon>
        <taxon>Jiangella</taxon>
    </lineage>
</organism>
<evidence type="ECO:0000313" key="3">
    <source>
        <dbReference type="EMBL" id="SEE94306.1"/>
    </source>
</evidence>
<dbReference type="GO" id="GO:0003697">
    <property type="term" value="F:single-stranded DNA binding"/>
    <property type="evidence" value="ECO:0007669"/>
    <property type="project" value="InterPro"/>
</dbReference>
<gene>
    <name evidence="3" type="ORF">SAMN04488561_3541</name>
</gene>
<dbReference type="AlphaFoldDB" id="A0A1H5MYH0"/>
<feature type="compositionally biased region" description="Low complexity" evidence="1">
    <location>
        <begin position="317"/>
        <end position="330"/>
    </location>
</feature>
<dbReference type="Proteomes" id="UP000181980">
    <property type="component" value="Unassembled WGS sequence"/>
</dbReference>
<evidence type="ECO:0000313" key="4">
    <source>
        <dbReference type="Proteomes" id="UP000181980"/>
    </source>
</evidence>
<proteinExistence type="predicted"/>
<name>A0A1H5MYH0_9ACTN</name>
<dbReference type="EMBL" id="FNUC01000003">
    <property type="protein sequence ID" value="SEE94306.1"/>
    <property type="molecule type" value="Genomic_DNA"/>
</dbReference>
<keyword evidence="4" id="KW-1185">Reference proteome</keyword>
<dbReference type="STRING" id="561176.SAMN04488561_3541"/>
<accession>A0A1H5MYH0</accession>
<reference evidence="4" key="1">
    <citation type="submission" date="2016-10" db="EMBL/GenBank/DDBJ databases">
        <authorList>
            <person name="Varghese N."/>
            <person name="Submissions S."/>
        </authorList>
    </citation>
    <scope>NUCLEOTIDE SEQUENCE [LARGE SCALE GENOMIC DNA]</scope>
    <source>
        <strain evidence="4">DSM 45237</strain>
    </source>
</reference>
<feature type="domain" description="N-terminal" evidence="2">
    <location>
        <begin position="34"/>
        <end position="120"/>
    </location>
</feature>